<feature type="chain" id="PRO_5038631824" evidence="7">
    <location>
        <begin position="22"/>
        <end position="337"/>
    </location>
</feature>
<dbReference type="HOGENOM" id="CLU_038813_1_1_9"/>
<dbReference type="InterPro" id="IPR028082">
    <property type="entry name" value="Peripla_BP_I"/>
</dbReference>
<keyword evidence="3" id="KW-1003">Cell membrane</keyword>
<comment type="caution">
    <text evidence="9">The sequence shown here is derived from an EMBL/GenBank/DDBJ whole genome shotgun (WGS) entry which is preliminary data.</text>
</comment>
<evidence type="ECO:0000256" key="5">
    <source>
        <dbReference type="ARBA" id="ARBA00023136"/>
    </source>
</evidence>
<dbReference type="CDD" id="cd06304">
    <property type="entry name" value="PBP1_BmpA_Med_PnrA-like"/>
    <property type="match status" value="1"/>
</dbReference>
<comment type="subcellular location">
    <subcellularLocation>
        <location evidence="1">Cell membrane</location>
        <topology evidence="1">Lipid-anchor</topology>
    </subcellularLocation>
</comment>
<evidence type="ECO:0000313" key="10">
    <source>
        <dbReference type="Proteomes" id="UP000006238"/>
    </source>
</evidence>
<dbReference type="STRING" id="45851.BHV86_04345"/>
<comment type="similarity">
    <text evidence="2">Belongs to the BMP lipoprotein family.</text>
</comment>
<keyword evidence="6" id="KW-0449">Lipoprotein</keyword>
<feature type="signal peptide" evidence="7">
    <location>
        <begin position="1"/>
        <end position="21"/>
    </location>
</feature>
<accession>D4S283</accession>
<dbReference type="GeneID" id="98917676"/>
<reference evidence="9 10" key="1">
    <citation type="submission" date="2010-02" db="EMBL/GenBank/DDBJ databases">
        <authorList>
            <person name="Weinstock G."/>
            <person name="Sodergren E."/>
            <person name="Clifton S."/>
            <person name="Fulton L."/>
            <person name="Fulton B."/>
            <person name="Courtney L."/>
            <person name="Fronick C."/>
            <person name="Harrison M."/>
            <person name="Strong C."/>
            <person name="Farmer C."/>
            <person name="Delahaunty K."/>
            <person name="Markovic C."/>
            <person name="Hall O."/>
            <person name="Minx P."/>
            <person name="Tomlinson C."/>
            <person name="Mitreva M."/>
            <person name="Nelson J."/>
            <person name="Hou S."/>
            <person name="Wollam A."/>
            <person name="Pepin K.H."/>
            <person name="Johnson M."/>
            <person name="Bhonagiri V."/>
            <person name="Zhang X."/>
            <person name="Suruliraj S."/>
            <person name="Warren W."/>
            <person name="Chinwalla A."/>
            <person name="Mardis E.R."/>
            <person name="Wilson R.K."/>
        </authorList>
    </citation>
    <scope>NUCLEOTIDE SEQUENCE [LARGE SCALE GENOMIC DNA]</scope>
    <source>
        <strain evidence="9 10">DSM 2876</strain>
    </source>
</reference>
<dbReference type="AlphaFoldDB" id="D4S283"/>
<dbReference type="SUPFAM" id="SSF53822">
    <property type="entry name" value="Periplasmic binding protein-like I"/>
    <property type="match status" value="1"/>
</dbReference>
<sequence>MRRKLLSKIVAGISAATLVIACLTGCGSSGSNGSGSSDTFKVAYISACPFEDGGWGSSCYAGFKASEKKFDNIKTFEVENVSLENMTSTVKQYCDAGVDLIISPDTDLSDAFSEIAPDYPDVDFAAIDGTYTADNALSMSQNNPEIGFVAGVIAALQSENGSVGFVGGEESDEILKASKTMEAGAKYINPDIKFTSVMSGSWTDVAKGKEIGISMISTNKADVIFSFASGVDAGVREACQSADNVYFIAQPSESHDTAPDITVTSIIQSNEALIYHAMETAANGTFKGGYYIAGFEDGGTCSLGVFGDFFDADKQAKVNDVINKIKSGEIDCDNYAK</sequence>
<dbReference type="PANTHER" id="PTHR34296:SF2">
    <property type="entry name" value="ABC TRANSPORTER GUANOSINE-BINDING PROTEIN NUPN"/>
    <property type="match status" value="1"/>
</dbReference>
<evidence type="ECO:0000256" key="1">
    <source>
        <dbReference type="ARBA" id="ARBA00004193"/>
    </source>
</evidence>
<dbReference type="Gene3D" id="3.40.50.2300">
    <property type="match status" value="2"/>
</dbReference>
<dbReference type="RefSeq" id="WP_005604240.1">
    <property type="nucleotide sequence ID" value="NZ_GG663524.1"/>
</dbReference>
<keyword evidence="5" id="KW-0472">Membrane</keyword>
<evidence type="ECO:0000259" key="8">
    <source>
        <dbReference type="Pfam" id="PF02608"/>
    </source>
</evidence>
<evidence type="ECO:0000313" key="9">
    <source>
        <dbReference type="EMBL" id="EFF67640.1"/>
    </source>
</evidence>
<organism evidence="9 10">
    <name type="scientific">Eshraghiella crossota DSM 2876</name>
    <dbReference type="NCBI Taxonomy" id="511680"/>
    <lineage>
        <taxon>Bacteria</taxon>
        <taxon>Bacillati</taxon>
        <taxon>Bacillota</taxon>
        <taxon>Clostridia</taxon>
        <taxon>Lachnospirales</taxon>
        <taxon>Lachnospiraceae</taxon>
        <taxon>Eshraghiella</taxon>
    </lineage>
</organism>
<evidence type="ECO:0000256" key="2">
    <source>
        <dbReference type="ARBA" id="ARBA00008610"/>
    </source>
</evidence>
<dbReference type="eggNOG" id="COG1744">
    <property type="taxonomic scope" value="Bacteria"/>
</dbReference>
<gene>
    <name evidence="9" type="ORF">BUTYVIB_02205</name>
</gene>
<keyword evidence="10" id="KW-1185">Reference proteome</keyword>
<dbReference type="InterPro" id="IPR050957">
    <property type="entry name" value="BMP_lipoprotein"/>
</dbReference>
<dbReference type="InterPro" id="IPR003760">
    <property type="entry name" value="PnrA-like"/>
</dbReference>
<keyword evidence="4 7" id="KW-0732">Signal</keyword>
<dbReference type="Proteomes" id="UP000006238">
    <property type="component" value="Unassembled WGS sequence"/>
</dbReference>
<dbReference type="PANTHER" id="PTHR34296">
    <property type="entry name" value="TRANSCRIPTIONAL ACTIVATOR PROTEIN MED"/>
    <property type="match status" value="1"/>
</dbReference>
<feature type="domain" description="ABC transporter substrate-binding protein PnrA-like" evidence="8">
    <location>
        <begin position="41"/>
        <end position="330"/>
    </location>
</feature>
<evidence type="ECO:0000256" key="4">
    <source>
        <dbReference type="ARBA" id="ARBA00022729"/>
    </source>
</evidence>
<name>D4S283_9FIRM</name>
<protein>
    <submittedName>
        <fullName evidence="9">Basic membrane protein</fullName>
    </submittedName>
</protein>
<dbReference type="GO" id="GO:0005886">
    <property type="term" value="C:plasma membrane"/>
    <property type="evidence" value="ECO:0007669"/>
    <property type="project" value="UniProtKB-SubCell"/>
</dbReference>
<dbReference type="EMBL" id="ABWN01000037">
    <property type="protein sequence ID" value="EFF67640.1"/>
    <property type="molecule type" value="Genomic_DNA"/>
</dbReference>
<evidence type="ECO:0000256" key="6">
    <source>
        <dbReference type="ARBA" id="ARBA00023288"/>
    </source>
</evidence>
<dbReference type="Pfam" id="PF02608">
    <property type="entry name" value="Bmp"/>
    <property type="match status" value="1"/>
</dbReference>
<dbReference type="PROSITE" id="PS51257">
    <property type="entry name" value="PROKAR_LIPOPROTEIN"/>
    <property type="match status" value="1"/>
</dbReference>
<evidence type="ECO:0000256" key="3">
    <source>
        <dbReference type="ARBA" id="ARBA00022475"/>
    </source>
</evidence>
<evidence type="ECO:0000256" key="7">
    <source>
        <dbReference type="SAM" id="SignalP"/>
    </source>
</evidence>
<proteinExistence type="inferred from homology"/>